<evidence type="ECO:0000313" key="2">
    <source>
        <dbReference type="EMBL" id="AWI80093.1"/>
    </source>
</evidence>
<accession>A0A2U8H3A4</accession>
<name>A0A2U8H3A4_9RHOO</name>
<dbReference type="Proteomes" id="UP000244902">
    <property type="component" value="Chromosome"/>
</dbReference>
<sequence length="136" mass="15276">MENAAMLMALVAVGLLAFVIIRKKAEGDEPDQEVIREQPHRRSFHAVEVRASGKGCASSRALKGKRYLSTEAPPIPLPSCTQEACACVYVHFDDRRATQRRDVYLHGAYEQGERKQERRAQNGRRQSDRLLFGGGH</sequence>
<gene>
    <name evidence="2" type="ORF">CEW87_12365</name>
</gene>
<reference evidence="2 3" key="1">
    <citation type="submission" date="2017-06" db="EMBL/GenBank/DDBJ databases">
        <title>Azoarcus sp. TSNA42 complete genome sequence.</title>
        <authorList>
            <person name="Woo J.-H."/>
            <person name="Kim H.-S."/>
        </authorList>
    </citation>
    <scope>NUCLEOTIDE SEQUENCE [LARGE SCALE GENOMIC DNA]</scope>
    <source>
        <strain evidence="2 3">TSNA42</strain>
    </source>
</reference>
<dbReference type="RefSeq" id="WP_108973414.1">
    <property type="nucleotide sequence ID" value="NZ_CP022188.1"/>
</dbReference>
<evidence type="ECO:0000256" key="1">
    <source>
        <dbReference type="SAM" id="MobiDB-lite"/>
    </source>
</evidence>
<dbReference type="OrthoDB" id="8527522at2"/>
<organism evidence="2 3">
    <name type="scientific">Parazoarcus communis</name>
    <dbReference type="NCBI Taxonomy" id="41977"/>
    <lineage>
        <taxon>Bacteria</taxon>
        <taxon>Pseudomonadati</taxon>
        <taxon>Pseudomonadota</taxon>
        <taxon>Betaproteobacteria</taxon>
        <taxon>Rhodocyclales</taxon>
        <taxon>Zoogloeaceae</taxon>
        <taxon>Parazoarcus</taxon>
    </lineage>
</organism>
<dbReference type="AlphaFoldDB" id="A0A2U8H3A4"/>
<feature type="compositionally biased region" description="Basic and acidic residues" evidence="1">
    <location>
        <begin position="111"/>
        <end position="128"/>
    </location>
</feature>
<dbReference type="EMBL" id="CP022188">
    <property type="protein sequence ID" value="AWI80093.1"/>
    <property type="molecule type" value="Genomic_DNA"/>
</dbReference>
<feature type="region of interest" description="Disordered" evidence="1">
    <location>
        <begin position="107"/>
        <end position="136"/>
    </location>
</feature>
<evidence type="ECO:0000313" key="3">
    <source>
        <dbReference type="Proteomes" id="UP000244902"/>
    </source>
</evidence>
<proteinExistence type="predicted"/>
<protein>
    <submittedName>
        <fullName evidence="2">Uncharacterized protein</fullName>
    </submittedName>
</protein>